<evidence type="ECO:0000313" key="1">
    <source>
        <dbReference type="EMBL" id="KKM09050.1"/>
    </source>
</evidence>
<reference evidence="1" key="1">
    <citation type="journal article" date="2015" name="Nature">
        <title>Complex archaea that bridge the gap between prokaryotes and eukaryotes.</title>
        <authorList>
            <person name="Spang A."/>
            <person name="Saw J.H."/>
            <person name="Jorgensen S.L."/>
            <person name="Zaremba-Niedzwiedzka K."/>
            <person name="Martijn J."/>
            <person name="Lind A.E."/>
            <person name="van Eijk R."/>
            <person name="Schleper C."/>
            <person name="Guy L."/>
            <person name="Ettema T.J."/>
        </authorList>
    </citation>
    <scope>NUCLEOTIDE SEQUENCE</scope>
</reference>
<gene>
    <name evidence="1" type="ORF">LCGC14_1723220</name>
</gene>
<dbReference type="EMBL" id="LAZR01015535">
    <property type="protein sequence ID" value="KKM09050.1"/>
    <property type="molecule type" value="Genomic_DNA"/>
</dbReference>
<proteinExistence type="predicted"/>
<name>A0A0F9KBG6_9ZZZZ</name>
<dbReference type="AlphaFoldDB" id="A0A0F9KBG6"/>
<sequence>MNYDEERLSVCCAYPIYDDTDICSGCKNHTAEMEEEDEDVI</sequence>
<comment type="caution">
    <text evidence="1">The sequence shown here is derived from an EMBL/GenBank/DDBJ whole genome shotgun (WGS) entry which is preliminary data.</text>
</comment>
<protein>
    <submittedName>
        <fullName evidence="1">Uncharacterized protein</fullName>
    </submittedName>
</protein>
<organism evidence="1">
    <name type="scientific">marine sediment metagenome</name>
    <dbReference type="NCBI Taxonomy" id="412755"/>
    <lineage>
        <taxon>unclassified sequences</taxon>
        <taxon>metagenomes</taxon>
        <taxon>ecological metagenomes</taxon>
    </lineage>
</organism>
<accession>A0A0F9KBG6</accession>